<keyword evidence="4" id="KW-1185">Reference proteome</keyword>
<sequence length="679" mass="76541">MSWLRSAVNKAVEVGNKNNLTRAVKNYADTVVQQAGQAVAEGAKILQDRIGNRSYKSVKQTVKRLEEAAVSCRGPERVLLLKRWLLVLQEVEKVWSAVSEDKQIEQHPFPDEGRESPRKHFMVLYCDSEFGGEPMNFRDVFLKSQALEGIILSMILEAPTDEEVSLLMEMFRICLTGGKEVHNAVVSSILDLASAFAIYQDEVLVKREELLQFAQGAVGGLKVSVDLGRIDAEAIDLKNKLVGIIGADKPSSEDENRASNGTAKATVEALKEALAQIHICSRLEGLLVKKKNLNFGDSPEIHAQKVDKLKVLSESLASSAAKAEKRILDHRLQKEEALKVRVSKADEANEREKEISAEISVLEQERDELEAQLKNVNISLAAANAQLHNAREERDQFDEANDQIIEHLKTKEDDLSKSIAASRLEANVLSTWINFLEDTWVLQRSYTEMMEKQVIDELERHEDYFMNLVIHLLNEHKKELGPDISQIGKFVANLKNLSEGSEVAGMDRDGSKVLHPRKNLEEEYLVYETKIISTFSVVDSIREQLYAQQGDLLRKDDAKIEELFDDIEKLRKEFESIERPILEIENPPTPEAETAAEKPLGSPTQKSMQDPSSPKSETDRQPKAPGVEEQQELDPAAELAKLESEFRKDARDYSTEEIGDWEFDELERELMSDDAATRK</sequence>
<evidence type="ECO:0000256" key="1">
    <source>
        <dbReference type="SAM" id="Coils"/>
    </source>
</evidence>
<feature type="compositionally biased region" description="Basic and acidic residues" evidence="2">
    <location>
        <begin position="668"/>
        <end position="679"/>
    </location>
</feature>
<dbReference type="EMBL" id="CM004396">
    <property type="protein sequence ID" value="OAY38726.1"/>
    <property type="molecule type" value="Genomic_DNA"/>
</dbReference>
<organism evidence="3 4">
    <name type="scientific">Manihot esculenta</name>
    <name type="common">Cassava</name>
    <name type="synonym">Jatropha manihot</name>
    <dbReference type="NCBI Taxonomy" id="3983"/>
    <lineage>
        <taxon>Eukaryota</taxon>
        <taxon>Viridiplantae</taxon>
        <taxon>Streptophyta</taxon>
        <taxon>Embryophyta</taxon>
        <taxon>Tracheophyta</taxon>
        <taxon>Spermatophyta</taxon>
        <taxon>Magnoliopsida</taxon>
        <taxon>eudicotyledons</taxon>
        <taxon>Gunneridae</taxon>
        <taxon>Pentapetalae</taxon>
        <taxon>rosids</taxon>
        <taxon>fabids</taxon>
        <taxon>Malpighiales</taxon>
        <taxon>Euphorbiaceae</taxon>
        <taxon>Crotonoideae</taxon>
        <taxon>Manihoteae</taxon>
        <taxon>Manihot</taxon>
    </lineage>
</organism>
<dbReference type="AlphaFoldDB" id="A0A2C9V4M3"/>
<protein>
    <submittedName>
        <fullName evidence="3">Uncharacterized protein</fullName>
    </submittedName>
</protein>
<feature type="coiled-coil region" evidence="1">
    <location>
        <begin position="345"/>
        <end position="400"/>
    </location>
</feature>
<evidence type="ECO:0000256" key="2">
    <source>
        <dbReference type="SAM" id="MobiDB-lite"/>
    </source>
</evidence>
<feature type="compositionally biased region" description="Basic and acidic residues" evidence="2">
    <location>
        <begin position="640"/>
        <end position="654"/>
    </location>
</feature>
<evidence type="ECO:0000313" key="4">
    <source>
        <dbReference type="Proteomes" id="UP000091857"/>
    </source>
</evidence>
<dbReference type="Gramene" id="Manes.10G038600.2.v8.1">
    <property type="protein sequence ID" value="Manes.10G038600.2.v8.1.CDS"/>
    <property type="gene ID" value="Manes.10G038600.v8.1"/>
</dbReference>
<feature type="compositionally biased region" description="Polar residues" evidence="2">
    <location>
        <begin position="602"/>
        <end position="615"/>
    </location>
</feature>
<dbReference type="Proteomes" id="UP000091857">
    <property type="component" value="Chromosome 10"/>
</dbReference>
<gene>
    <name evidence="3" type="ORF">MANES_10G038600v8</name>
</gene>
<dbReference type="STRING" id="3983.A0A2C9V4M3"/>
<name>A0A2C9V4M3_MANES</name>
<reference evidence="4" key="1">
    <citation type="journal article" date="2016" name="Nat. Biotechnol.">
        <title>Sequencing wild and cultivated cassava and related species reveals extensive interspecific hybridization and genetic diversity.</title>
        <authorList>
            <person name="Bredeson J.V."/>
            <person name="Lyons J.B."/>
            <person name="Prochnik S.E."/>
            <person name="Wu G.A."/>
            <person name="Ha C.M."/>
            <person name="Edsinger-Gonzales E."/>
            <person name="Grimwood J."/>
            <person name="Schmutz J."/>
            <person name="Rabbi I.Y."/>
            <person name="Egesi C."/>
            <person name="Nauluvula P."/>
            <person name="Lebot V."/>
            <person name="Ndunguru J."/>
            <person name="Mkamilo G."/>
            <person name="Bart R.S."/>
            <person name="Setter T.L."/>
            <person name="Gleadow R.M."/>
            <person name="Kulakow P."/>
            <person name="Ferguson M.E."/>
            <person name="Rounsley S."/>
            <person name="Rokhsar D.S."/>
        </authorList>
    </citation>
    <scope>NUCLEOTIDE SEQUENCE [LARGE SCALE GENOMIC DNA]</scope>
    <source>
        <strain evidence="4">cv. AM560-2</strain>
    </source>
</reference>
<comment type="caution">
    <text evidence="3">The sequence shown here is derived from an EMBL/GenBank/DDBJ whole genome shotgun (WGS) entry which is preliminary data.</text>
</comment>
<dbReference type="OrthoDB" id="2019255at2759"/>
<evidence type="ECO:0000313" key="3">
    <source>
        <dbReference type="EMBL" id="OAY38726.1"/>
    </source>
</evidence>
<dbReference type="PANTHER" id="PTHR34121">
    <property type="entry name" value="MYOSIN-11"/>
    <property type="match status" value="1"/>
</dbReference>
<keyword evidence="1" id="KW-0175">Coiled coil</keyword>
<dbReference type="PANTHER" id="PTHR34121:SF1">
    <property type="entry name" value="FILAMIN-A-INTERACTING PROTEIN 1"/>
    <property type="match status" value="1"/>
</dbReference>
<feature type="compositionally biased region" description="Acidic residues" evidence="2">
    <location>
        <begin position="655"/>
        <end position="667"/>
    </location>
</feature>
<feature type="region of interest" description="Disordered" evidence="2">
    <location>
        <begin position="581"/>
        <end position="679"/>
    </location>
</feature>
<accession>A0A2C9V4M3</accession>
<proteinExistence type="predicted"/>